<dbReference type="Gene3D" id="1.10.3210.10">
    <property type="entry name" value="Hypothetical protein af1432"/>
    <property type="match status" value="1"/>
</dbReference>
<dbReference type="PROSITE" id="PS51832">
    <property type="entry name" value="HD_GYP"/>
    <property type="match status" value="1"/>
</dbReference>
<dbReference type="InterPro" id="IPR052020">
    <property type="entry name" value="Cyclic_di-GMP/3'3'-cGAMP_PDE"/>
</dbReference>
<feature type="domain" description="HD" evidence="2">
    <location>
        <begin position="35"/>
        <end position="159"/>
    </location>
</feature>
<comment type="caution">
    <text evidence="4">The sequence shown here is derived from an EMBL/GenBank/DDBJ whole genome shotgun (WGS) entry which is preliminary data.</text>
</comment>
<name>A0A7C2IDX4_9THEO</name>
<accession>A0A7C2IDX4</accession>
<dbReference type="EMBL" id="DSMU01000369">
    <property type="protein sequence ID" value="HEL66173.1"/>
    <property type="molecule type" value="Genomic_DNA"/>
</dbReference>
<feature type="region of interest" description="Disordered" evidence="1">
    <location>
        <begin position="233"/>
        <end position="254"/>
    </location>
</feature>
<dbReference type="AlphaFoldDB" id="A0A7C2IDX4"/>
<dbReference type="CDD" id="cd00077">
    <property type="entry name" value="HDc"/>
    <property type="match status" value="1"/>
</dbReference>
<organism evidence="4">
    <name type="scientific">Ammonifex degensii</name>
    <dbReference type="NCBI Taxonomy" id="42838"/>
    <lineage>
        <taxon>Bacteria</taxon>
        <taxon>Bacillati</taxon>
        <taxon>Bacillota</taxon>
        <taxon>Clostridia</taxon>
        <taxon>Thermoanaerobacterales</taxon>
        <taxon>Thermoanaerobacteraceae</taxon>
        <taxon>Ammonifex</taxon>
    </lineage>
</organism>
<reference evidence="4" key="1">
    <citation type="journal article" date="2020" name="mSystems">
        <title>Genome- and Community-Level Interaction Insights into Carbon Utilization and Element Cycling Functions of Hydrothermarchaeota in Hydrothermal Sediment.</title>
        <authorList>
            <person name="Zhou Z."/>
            <person name="Liu Y."/>
            <person name="Xu W."/>
            <person name="Pan J."/>
            <person name="Luo Z.H."/>
            <person name="Li M."/>
        </authorList>
    </citation>
    <scope>NUCLEOTIDE SEQUENCE [LARGE SCALE GENOMIC DNA]</scope>
    <source>
        <strain evidence="4">SpSt-300</strain>
    </source>
</reference>
<sequence length="254" mass="28069">MGGFLPVLPLGERVLLPSVSPLFDLFPELAEVPELLVHSVRTARYAFLLSRLLGLGRPRVLFCAGALHDVGKLLVSRDILEKPGPLLGSQWKMIVRHPLWSFELVESRCRGMRGLKDILPAVRAHHEAWDGTGYPEGLKGTSIPLEARILALADVFDALTSPRPYRAPLNSGQALEIMAQMAGHKLDPYLFEKARILLSLLQGGKGLMSDTTKKRSIVQIFTLWFFPLRRETNSSTRPGGSWNGSPATTPLQAF</sequence>
<dbReference type="SMART" id="SM00471">
    <property type="entry name" value="HDc"/>
    <property type="match status" value="1"/>
</dbReference>
<dbReference type="InterPro" id="IPR006674">
    <property type="entry name" value="HD_domain"/>
</dbReference>
<dbReference type="InterPro" id="IPR037522">
    <property type="entry name" value="HD_GYP_dom"/>
</dbReference>
<evidence type="ECO:0000259" key="3">
    <source>
        <dbReference type="PROSITE" id="PS51832"/>
    </source>
</evidence>
<dbReference type="PANTHER" id="PTHR45228">
    <property type="entry name" value="CYCLIC DI-GMP PHOSPHODIESTERASE TM_0186-RELATED"/>
    <property type="match status" value="1"/>
</dbReference>
<evidence type="ECO:0000259" key="2">
    <source>
        <dbReference type="PROSITE" id="PS51831"/>
    </source>
</evidence>
<dbReference type="SUPFAM" id="SSF109604">
    <property type="entry name" value="HD-domain/PDEase-like"/>
    <property type="match status" value="1"/>
</dbReference>
<gene>
    <name evidence="4" type="ORF">ENQ34_05800</name>
</gene>
<dbReference type="Pfam" id="PF13487">
    <property type="entry name" value="HD_5"/>
    <property type="match status" value="1"/>
</dbReference>
<dbReference type="InterPro" id="IPR003607">
    <property type="entry name" value="HD/PDEase_dom"/>
</dbReference>
<evidence type="ECO:0000256" key="1">
    <source>
        <dbReference type="SAM" id="MobiDB-lite"/>
    </source>
</evidence>
<feature type="domain" description="HD-GYP" evidence="3">
    <location>
        <begin position="15"/>
        <end position="210"/>
    </location>
</feature>
<evidence type="ECO:0000313" key="4">
    <source>
        <dbReference type="EMBL" id="HEL66173.1"/>
    </source>
</evidence>
<dbReference type="PROSITE" id="PS51831">
    <property type="entry name" value="HD"/>
    <property type="match status" value="1"/>
</dbReference>
<protein>
    <submittedName>
        <fullName evidence="4">HD domain-containing protein</fullName>
    </submittedName>
</protein>
<proteinExistence type="predicted"/>